<dbReference type="STRING" id="947166.A0A1D1VQT5"/>
<dbReference type="PANTHER" id="PTHR11188">
    <property type="entry name" value="ARRESTIN DOMAIN CONTAINING PROTEIN"/>
    <property type="match status" value="1"/>
</dbReference>
<feature type="domain" description="Arrestin C-terminal-like" evidence="3">
    <location>
        <begin position="195"/>
        <end position="325"/>
    </location>
</feature>
<gene>
    <name evidence="4" type="primary">RvY_12697-1</name>
    <name evidence="4" type="synonym">RvY_12697.1</name>
    <name evidence="4" type="ORF">RvY_12697</name>
</gene>
<dbReference type="GO" id="GO:0005737">
    <property type="term" value="C:cytoplasm"/>
    <property type="evidence" value="ECO:0007669"/>
    <property type="project" value="TreeGrafter"/>
</dbReference>
<organism evidence="4 5">
    <name type="scientific">Ramazzottius varieornatus</name>
    <name type="common">Water bear</name>
    <name type="synonym">Tardigrade</name>
    <dbReference type="NCBI Taxonomy" id="947166"/>
    <lineage>
        <taxon>Eukaryota</taxon>
        <taxon>Metazoa</taxon>
        <taxon>Ecdysozoa</taxon>
        <taxon>Tardigrada</taxon>
        <taxon>Eutardigrada</taxon>
        <taxon>Parachela</taxon>
        <taxon>Hypsibioidea</taxon>
        <taxon>Ramazzottiidae</taxon>
        <taxon>Ramazzottius</taxon>
    </lineage>
</organism>
<dbReference type="GO" id="GO:0015031">
    <property type="term" value="P:protein transport"/>
    <property type="evidence" value="ECO:0007669"/>
    <property type="project" value="TreeGrafter"/>
</dbReference>
<dbReference type="Gene3D" id="2.60.40.640">
    <property type="match status" value="2"/>
</dbReference>
<evidence type="ECO:0000313" key="4">
    <source>
        <dbReference type="EMBL" id="GAV02088.1"/>
    </source>
</evidence>
<evidence type="ECO:0000313" key="5">
    <source>
        <dbReference type="Proteomes" id="UP000186922"/>
    </source>
</evidence>
<dbReference type="OrthoDB" id="7785529at2759"/>
<dbReference type="InterPro" id="IPR011021">
    <property type="entry name" value="Arrestin-like_N"/>
</dbReference>
<feature type="compositionally biased region" description="Basic and acidic residues" evidence="2">
    <location>
        <begin position="330"/>
        <end position="355"/>
    </location>
</feature>
<comment type="similarity">
    <text evidence="1">Belongs to the arrestin family.</text>
</comment>
<dbReference type="InterPro" id="IPR014756">
    <property type="entry name" value="Ig_E-set"/>
</dbReference>
<evidence type="ECO:0000259" key="3">
    <source>
        <dbReference type="SMART" id="SM01017"/>
    </source>
</evidence>
<dbReference type="Pfam" id="PF00339">
    <property type="entry name" value="Arrestin_N"/>
    <property type="match status" value="1"/>
</dbReference>
<dbReference type="Pfam" id="PF02752">
    <property type="entry name" value="Arrestin_C"/>
    <property type="match status" value="1"/>
</dbReference>
<dbReference type="InterPro" id="IPR050357">
    <property type="entry name" value="Arrestin_domain-protein"/>
</dbReference>
<feature type="region of interest" description="Disordered" evidence="2">
    <location>
        <begin position="329"/>
        <end position="355"/>
    </location>
</feature>
<sequence length="355" mass="39339">MRRTTRLQRFDIELLCDQEEYHLGESIAGALVLAPRPGQMISKIRVGIHGLAKVFWSKSGSASRSSSSTSHSDHHKSVSNTIHYFDAEESVYENRRASAPSGPDLLRKIPSRLGLFGPEEFPFVFKLPEKGAPASWVGLYGAIRYWIDATVEVGGGEYFRETISRAVFIMPSPNTVQDPVVAIHKFPLSRLACVTPAAVVASITTSRFTYSPGETVNLTVNVKNPTPWRISSSLCFMEVQTFLGKKGLSKQIKDVLLKINGEIINAHSDSEWVSCLTIPPNAVPSVLDCPIIRNSYKAVLRLRIRSLIPHFGETAIPIVVLSSHQYTPTDAKDLPEDQTNQKEETTELLRPEKPS</sequence>
<dbReference type="InterPro" id="IPR011022">
    <property type="entry name" value="Arrestin_C-like"/>
</dbReference>
<dbReference type="Proteomes" id="UP000186922">
    <property type="component" value="Unassembled WGS sequence"/>
</dbReference>
<evidence type="ECO:0000256" key="2">
    <source>
        <dbReference type="SAM" id="MobiDB-lite"/>
    </source>
</evidence>
<dbReference type="PANTHER" id="PTHR11188:SF17">
    <property type="entry name" value="FI21816P1"/>
    <property type="match status" value="1"/>
</dbReference>
<reference evidence="4 5" key="1">
    <citation type="journal article" date="2016" name="Nat. Commun.">
        <title>Extremotolerant tardigrade genome and improved radiotolerance of human cultured cells by tardigrade-unique protein.</title>
        <authorList>
            <person name="Hashimoto T."/>
            <person name="Horikawa D.D."/>
            <person name="Saito Y."/>
            <person name="Kuwahara H."/>
            <person name="Kozuka-Hata H."/>
            <person name="Shin-I T."/>
            <person name="Minakuchi Y."/>
            <person name="Ohishi K."/>
            <person name="Motoyama A."/>
            <person name="Aizu T."/>
            <person name="Enomoto A."/>
            <person name="Kondo K."/>
            <person name="Tanaka S."/>
            <person name="Hara Y."/>
            <person name="Koshikawa S."/>
            <person name="Sagara H."/>
            <person name="Miura T."/>
            <person name="Yokobori S."/>
            <person name="Miyagawa K."/>
            <person name="Suzuki Y."/>
            <person name="Kubo T."/>
            <person name="Oyama M."/>
            <person name="Kohara Y."/>
            <person name="Fujiyama A."/>
            <person name="Arakawa K."/>
            <person name="Katayama T."/>
            <person name="Toyoda A."/>
            <person name="Kunieda T."/>
        </authorList>
    </citation>
    <scope>NUCLEOTIDE SEQUENCE [LARGE SCALE GENOMIC DNA]</scope>
    <source>
        <strain evidence="4 5">YOKOZUNA-1</strain>
    </source>
</reference>
<accession>A0A1D1VQT5</accession>
<dbReference type="AlphaFoldDB" id="A0A1D1VQT5"/>
<dbReference type="EMBL" id="BDGG01000008">
    <property type="protein sequence ID" value="GAV02088.1"/>
    <property type="molecule type" value="Genomic_DNA"/>
</dbReference>
<dbReference type="InterPro" id="IPR014752">
    <property type="entry name" value="Arrestin-like_C"/>
</dbReference>
<name>A0A1D1VQT5_RAMVA</name>
<proteinExistence type="inferred from homology"/>
<keyword evidence="5" id="KW-1185">Reference proteome</keyword>
<evidence type="ECO:0000256" key="1">
    <source>
        <dbReference type="ARBA" id="ARBA00005298"/>
    </source>
</evidence>
<protein>
    <recommendedName>
        <fullName evidence="3">Arrestin C-terminal-like domain-containing protein</fullName>
    </recommendedName>
</protein>
<dbReference type="SMART" id="SM01017">
    <property type="entry name" value="Arrestin_C"/>
    <property type="match status" value="1"/>
</dbReference>
<comment type="caution">
    <text evidence="4">The sequence shown here is derived from an EMBL/GenBank/DDBJ whole genome shotgun (WGS) entry which is preliminary data.</text>
</comment>
<dbReference type="SUPFAM" id="SSF81296">
    <property type="entry name" value="E set domains"/>
    <property type="match status" value="2"/>
</dbReference>